<reference evidence="1 2" key="1">
    <citation type="submission" date="2019-09" db="EMBL/GenBank/DDBJ databases">
        <authorList>
            <person name="Chandra G."/>
            <person name="Truman W A."/>
        </authorList>
    </citation>
    <scope>NUCLEOTIDE SEQUENCE [LARGE SCALE GENOMIC DNA]</scope>
    <source>
        <strain evidence="1">PS925</strain>
    </source>
</reference>
<organism evidence="1 2">
    <name type="scientific">Pseudomonas fluorescens</name>
    <dbReference type="NCBI Taxonomy" id="294"/>
    <lineage>
        <taxon>Bacteria</taxon>
        <taxon>Pseudomonadati</taxon>
        <taxon>Pseudomonadota</taxon>
        <taxon>Gammaproteobacteria</taxon>
        <taxon>Pseudomonadales</taxon>
        <taxon>Pseudomonadaceae</taxon>
        <taxon>Pseudomonas</taxon>
    </lineage>
</organism>
<proteinExistence type="predicted"/>
<dbReference type="EMBL" id="CABVJG010000017">
    <property type="protein sequence ID" value="VVQ21253.1"/>
    <property type="molecule type" value="Genomic_DNA"/>
</dbReference>
<name>A0A5E7VDX6_PSEFL</name>
<evidence type="ECO:0000313" key="2">
    <source>
        <dbReference type="Proteomes" id="UP000412311"/>
    </source>
</evidence>
<sequence>MQCISHALESIEHPRISGYLPAKNLGKNLQTRLETILKSRLTSLPNDNHQIARSAIKEILIKYFKTPIEEIDQIIKTTLSALENTDYKAIIKHIAITDRADIVNIAESLNDFGLNEVSRLIKNAKSRLTFLDHLESLALNPRTLEKEMHTAIENNLWILGSTYSLFSSNITLKRQIENHLEKSFTGTNGASRPDLLLHENMYGDYLLIELKRPSHPINHSDYIQAASYRHALKRNINKKIEILIIGGKKSSNYPTENNEPNIQARSFDEIISSARYQTHWQLKRDC</sequence>
<dbReference type="InterPro" id="IPR011856">
    <property type="entry name" value="tRNA_endonuc-like_dom_sf"/>
</dbReference>
<dbReference type="AlphaFoldDB" id="A0A5E7VDX6"/>
<accession>A0A5E7VDX6</accession>
<dbReference type="Gene3D" id="3.40.1350.10">
    <property type="match status" value="1"/>
</dbReference>
<gene>
    <name evidence="1" type="ORF">PS925_04929</name>
</gene>
<dbReference type="Proteomes" id="UP000412311">
    <property type="component" value="Unassembled WGS sequence"/>
</dbReference>
<dbReference type="GO" id="GO:0003676">
    <property type="term" value="F:nucleic acid binding"/>
    <property type="evidence" value="ECO:0007669"/>
    <property type="project" value="InterPro"/>
</dbReference>
<evidence type="ECO:0000313" key="1">
    <source>
        <dbReference type="EMBL" id="VVQ21253.1"/>
    </source>
</evidence>
<protein>
    <submittedName>
        <fullName evidence="1">Uncharacterized protein</fullName>
    </submittedName>
</protein>